<name>A0ABX1DAR5_9FLAO</name>
<feature type="domain" description="Pycsar effector protein" evidence="9">
    <location>
        <begin position="3"/>
        <end position="81"/>
    </location>
</feature>
<reference evidence="10 11" key="1">
    <citation type="submission" date="2020-03" db="EMBL/GenBank/DDBJ databases">
        <title>Salinimicrobium sp. nov, isolated from SCS.</title>
        <authorList>
            <person name="Cao W.R."/>
        </authorList>
    </citation>
    <scope>NUCLEOTIDE SEQUENCE [LARGE SCALE GENOMIC DNA]</scope>
    <source>
        <strain evidence="11">J15B91</strain>
    </source>
</reference>
<evidence type="ECO:0000256" key="7">
    <source>
        <dbReference type="ARBA" id="ARBA00023136"/>
    </source>
</evidence>
<comment type="subcellular location">
    <subcellularLocation>
        <location evidence="1">Cell membrane</location>
    </subcellularLocation>
</comment>
<keyword evidence="2" id="KW-1003">Cell membrane</keyword>
<dbReference type="Proteomes" id="UP000703674">
    <property type="component" value="Unassembled WGS sequence"/>
</dbReference>
<evidence type="ECO:0000256" key="5">
    <source>
        <dbReference type="ARBA" id="ARBA00022989"/>
    </source>
</evidence>
<evidence type="ECO:0000256" key="6">
    <source>
        <dbReference type="ARBA" id="ARBA00023118"/>
    </source>
</evidence>
<organism evidence="10 11">
    <name type="scientific">Salinimicrobium oceani</name>
    <dbReference type="NCBI Taxonomy" id="2722702"/>
    <lineage>
        <taxon>Bacteria</taxon>
        <taxon>Pseudomonadati</taxon>
        <taxon>Bacteroidota</taxon>
        <taxon>Flavobacteriia</taxon>
        <taxon>Flavobacteriales</taxon>
        <taxon>Flavobacteriaceae</taxon>
        <taxon>Salinimicrobium</taxon>
    </lineage>
</organism>
<comment type="caution">
    <text evidence="10">The sequence shown here is derived from an EMBL/GenBank/DDBJ whole genome shotgun (WGS) entry which is preliminary data.</text>
</comment>
<gene>
    <name evidence="10" type="ORF">HC175_23110</name>
</gene>
<evidence type="ECO:0000259" key="9">
    <source>
        <dbReference type="Pfam" id="PF18967"/>
    </source>
</evidence>
<feature type="non-terminal residue" evidence="10">
    <location>
        <position position="1"/>
    </location>
</feature>
<evidence type="ECO:0000256" key="2">
    <source>
        <dbReference type="ARBA" id="ARBA00022475"/>
    </source>
</evidence>
<keyword evidence="11" id="KW-1185">Reference proteome</keyword>
<feature type="transmembrane region" description="Helical" evidence="8">
    <location>
        <begin position="52"/>
        <end position="72"/>
    </location>
</feature>
<accession>A0ABX1DAR5</accession>
<evidence type="ECO:0000256" key="4">
    <source>
        <dbReference type="ARBA" id="ARBA00022741"/>
    </source>
</evidence>
<evidence type="ECO:0000256" key="3">
    <source>
        <dbReference type="ARBA" id="ARBA00022692"/>
    </source>
</evidence>
<evidence type="ECO:0000256" key="8">
    <source>
        <dbReference type="SAM" id="Phobius"/>
    </source>
</evidence>
<keyword evidence="3 8" id="KW-0812">Transmembrane</keyword>
<evidence type="ECO:0000313" key="10">
    <source>
        <dbReference type="EMBL" id="NJW55808.1"/>
    </source>
</evidence>
<sequence length="96" mass="10309">LFRVTMRNHLKLSDIADTKANILLSVNAIIISLAIANLIPDLTAPVDAGTTVMIPTFILMLFSVASIIGAIMSTRPNVTSGEFTREQVKNGDVNVL</sequence>
<dbReference type="Pfam" id="PF18967">
    <property type="entry name" value="PycTM"/>
    <property type="match status" value="1"/>
</dbReference>
<feature type="transmembrane region" description="Helical" evidence="8">
    <location>
        <begin position="21"/>
        <end position="40"/>
    </location>
</feature>
<dbReference type="EMBL" id="JAAVJR010001572">
    <property type="protein sequence ID" value="NJW55808.1"/>
    <property type="molecule type" value="Genomic_DNA"/>
</dbReference>
<feature type="non-terminal residue" evidence="10">
    <location>
        <position position="96"/>
    </location>
</feature>
<keyword evidence="5 8" id="KW-1133">Transmembrane helix</keyword>
<dbReference type="RefSeq" id="WP_235942739.1">
    <property type="nucleotide sequence ID" value="NZ_JAAVJR010001572.1"/>
</dbReference>
<evidence type="ECO:0000256" key="1">
    <source>
        <dbReference type="ARBA" id="ARBA00004236"/>
    </source>
</evidence>
<keyword evidence="6" id="KW-0051">Antiviral defense</keyword>
<protein>
    <submittedName>
        <fullName evidence="10">Phosphohydrolase</fullName>
    </submittedName>
</protein>
<dbReference type="InterPro" id="IPR043760">
    <property type="entry name" value="PycTM_dom"/>
</dbReference>
<evidence type="ECO:0000313" key="11">
    <source>
        <dbReference type="Proteomes" id="UP000703674"/>
    </source>
</evidence>
<proteinExistence type="predicted"/>
<keyword evidence="4" id="KW-0547">Nucleotide-binding</keyword>
<keyword evidence="7 8" id="KW-0472">Membrane</keyword>